<dbReference type="InterPro" id="IPR052708">
    <property type="entry name" value="PxpC"/>
</dbReference>
<dbReference type="AlphaFoldDB" id="G9WFM3"/>
<dbReference type="SUPFAM" id="SSF50891">
    <property type="entry name" value="Cyclophilin-like"/>
    <property type="match status" value="1"/>
</dbReference>
<dbReference type="PATRIC" id="fig|1045004.4.peg.1215"/>
<proteinExistence type="predicted"/>
<keyword evidence="1" id="KW-0547">Nucleotide-binding</keyword>
<organism evidence="5 6">
    <name type="scientific">Oenococcus kitaharae DSM 17330</name>
    <dbReference type="NCBI Taxonomy" id="1045004"/>
    <lineage>
        <taxon>Bacteria</taxon>
        <taxon>Bacillati</taxon>
        <taxon>Bacillota</taxon>
        <taxon>Bacilli</taxon>
        <taxon>Lactobacillales</taxon>
        <taxon>Lactobacillaceae</taxon>
        <taxon>Oenococcus</taxon>
    </lineage>
</organism>
<reference evidence="5 6" key="1">
    <citation type="journal article" date="2012" name="PLoS ONE">
        <title>Functional divergence in the genus oenococcus as predicted by genome sequencing of the newly-described species, Oenococcus kitaharae.</title>
        <authorList>
            <person name="Borneman A.R."/>
            <person name="McCarthy J.M."/>
            <person name="Chambers P.J."/>
            <person name="Bartowsky E.J."/>
        </authorList>
    </citation>
    <scope>NUCLEOTIDE SEQUENCE [LARGE SCALE GENOMIC DNA]</scope>
    <source>
        <strain evidence="6">DSM17330</strain>
    </source>
</reference>
<dbReference type="Pfam" id="PF02626">
    <property type="entry name" value="CT_A_B"/>
    <property type="match status" value="1"/>
</dbReference>
<gene>
    <name evidence="5" type="ORF">OKIT_1232</name>
</gene>
<dbReference type="GO" id="GO:0016787">
    <property type="term" value="F:hydrolase activity"/>
    <property type="evidence" value="ECO:0007669"/>
    <property type="project" value="UniProtKB-KW"/>
</dbReference>
<sequence length="341" mass="37180">MIGATVIDKGLSASIQDLGRFRHQIEGFPTSGAIDQAAFCLANGLVNNPVNAAAIEFCLLGPSLKFHCRTFIAITGAVCPVFINAQLAEENQVLEIFENDVLTFGPVTRGRYGYIAFAAGGLLTVPVLDSRSTTLRAGIGGLDRHLLQKGDQLPLNECYQMPSLQSRQYAVDEKKVVTGIRVVKGPQWSLFDPAAQENLVKQTFTVSTQADRMGYRLTEKLLPAAQVSLLSEGTVFGNIQITRNGQPIVLLADRQTTGGYPVIATIIAADFSAFVQMPLGQKFAFTLVDLPKAQQELLVRRQRFKRLLASWQQARYQFPIGPARKAAVKIQALLASENEGD</sequence>
<dbReference type="OrthoDB" id="9782422at2"/>
<feature type="domain" description="Carboxyltransferase" evidence="4">
    <location>
        <begin position="25"/>
        <end position="304"/>
    </location>
</feature>
<evidence type="ECO:0000256" key="2">
    <source>
        <dbReference type="ARBA" id="ARBA00022801"/>
    </source>
</evidence>
<comment type="caution">
    <text evidence="5">The sequence shown here is derived from an EMBL/GenBank/DDBJ whole genome shotgun (WGS) entry which is preliminary data.</text>
</comment>
<dbReference type="RefSeq" id="WP_007746161.1">
    <property type="nucleotide sequence ID" value="NZ_CM001398.1"/>
</dbReference>
<dbReference type="InterPro" id="IPR003778">
    <property type="entry name" value="CT_A_B"/>
</dbReference>
<dbReference type="eggNOG" id="COG1984">
    <property type="taxonomic scope" value="Bacteria"/>
</dbReference>
<dbReference type="STRING" id="336988.NT96_07175"/>
<evidence type="ECO:0000259" key="4">
    <source>
        <dbReference type="SMART" id="SM00797"/>
    </source>
</evidence>
<dbReference type="EMBL" id="AFVZ01000001">
    <property type="protein sequence ID" value="EHN59315.1"/>
    <property type="molecule type" value="Genomic_DNA"/>
</dbReference>
<dbReference type="SMART" id="SM00797">
    <property type="entry name" value="AHS2"/>
    <property type="match status" value="1"/>
</dbReference>
<keyword evidence="3" id="KW-0067">ATP-binding</keyword>
<keyword evidence="2 5" id="KW-0378">Hydrolase</keyword>
<dbReference type="Proteomes" id="UP000004959">
    <property type="component" value="Chromosome"/>
</dbReference>
<name>G9WFM3_9LACO</name>
<evidence type="ECO:0000313" key="6">
    <source>
        <dbReference type="Proteomes" id="UP000004959"/>
    </source>
</evidence>
<evidence type="ECO:0000256" key="3">
    <source>
        <dbReference type="ARBA" id="ARBA00022840"/>
    </source>
</evidence>
<accession>G9WFM3</accession>
<protein>
    <submittedName>
        <fullName evidence="5">Allophanate hydrolase 2 subunit 2</fullName>
    </submittedName>
</protein>
<dbReference type="Gene3D" id="2.40.100.10">
    <property type="entry name" value="Cyclophilin-like"/>
    <property type="match status" value="1"/>
</dbReference>
<evidence type="ECO:0000256" key="1">
    <source>
        <dbReference type="ARBA" id="ARBA00022741"/>
    </source>
</evidence>
<dbReference type="HOGENOM" id="CLU_028967_0_0_9"/>
<evidence type="ECO:0000313" key="5">
    <source>
        <dbReference type="EMBL" id="EHN59315.1"/>
    </source>
</evidence>
<dbReference type="GO" id="GO:0005524">
    <property type="term" value="F:ATP binding"/>
    <property type="evidence" value="ECO:0007669"/>
    <property type="project" value="UniProtKB-KW"/>
</dbReference>
<dbReference type="NCBIfam" id="TIGR00724">
    <property type="entry name" value="urea_amlyse_rel"/>
    <property type="match status" value="1"/>
</dbReference>
<dbReference type="PANTHER" id="PTHR43309">
    <property type="entry name" value="5-OXOPROLINASE SUBUNIT C"/>
    <property type="match status" value="1"/>
</dbReference>
<keyword evidence="6" id="KW-1185">Reference proteome</keyword>
<dbReference type="PANTHER" id="PTHR43309:SF5">
    <property type="entry name" value="5-OXOPROLINASE SUBUNIT C"/>
    <property type="match status" value="1"/>
</dbReference>
<dbReference type="InterPro" id="IPR029000">
    <property type="entry name" value="Cyclophilin-like_dom_sf"/>
</dbReference>